<protein>
    <submittedName>
        <fullName evidence="2">DUF1993 family protein</fullName>
    </submittedName>
</protein>
<organism evidence="2 3">
    <name type="scientific">Inhella crocodyli</name>
    <dbReference type="NCBI Taxonomy" id="2499851"/>
    <lineage>
        <taxon>Bacteria</taxon>
        <taxon>Pseudomonadati</taxon>
        <taxon>Pseudomonadota</taxon>
        <taxon>Betaproteobacteria</taxon>
        <taxon>Burkholderiales</taxon>
        <taxon>Sphaerotilaceae</taxon>
        <taxon>Inhella</taxon>
    </lineage>
</organism>
<dbReference type="AlphaFoldDB" id="A0A437LC13"/>
<dbReference type="Pfam" id="PF09351">
    <property type="entry name" value="DUF1993"/>
    <property type="match status" value="1"/>
</dbReference>
<dbReference type="EMBL" id="SACM01000005">
    <property type="protein sequence ID" value="RVT82955.1"/>
    <property type="molecule type" value="Genomic_DNA"/>
</dbReference>
<feature type="region of interest" description="Disordered" evidence="1">
    <location>
        <begin position="32"/>
        <end position="82"/>
    </location>
</feature>
<keyword evidence="3" id="KW-1185">Reference proteome</keyword>
<dbReference type="SUPFAM" id="SSF109854">
    <property type="entry name" value="DinB/YfiT-like putative metalloenzymes"/>
    <property type="match status" value="1"/>
</dbReference>
<evidence type="ECO:0000313" key="3">
    <source>
        <dbReference type="Proteomes" id="UP000288587"/>
    </source>
</evidence>
<dbReference type="PANTHER" id="PTHR36922:SF1">
    <property type="entry name" value="DUF1993 DOMAIN-CONTAINING PROTEIN"/>
    <property type="match status" value="1"/>
</dbReference>
<dbReference type="PANTHER" id="PTHR36922">
    <property type="entry name" value="BLL2446 PROTEIN"/>
    <property type="match status" value="1"/>
</dbReference>
<feature type="region of interest" description="Disordered" evidence="1">
    <location>
        <begin position="114"/>
        <end position="139"/>
    </location>
</feature>
<evidence type="ECO:0000313" key="2">
    <source>
        <dbReference type="EMBL" id="RVT82955.1"/>
    </source>
</evidence>
<dbReference type="OrthoDB" id="338237at2"/>
<proteinExistence type="predicted"/>
<dbReference type="InterPro" id="IPR018531">
    <property type="entry name" value="DUF1993"/>
</dbReference>
<feature type="compositionally biased region" description="Gly residues" evidence="1">
    <location>
        <begin position="71"/>
        <end position="80"/>
    </location>
</feature>
<dbReference type="Proteomes" id="UP000288587">
    <property type="component" value="Unassembled WGS sequence"/>
</dbReference>
<reference evidence="2 3" key="1">
    <citation type="submission" date="2019-01" db="EMBL/GenBank/DDBJ databases">
        <authorList>
            <person name="Chen W.-M."/>
        </authorList>
    </citation>
    <scope>NUCLEOTIDE SEQUENCE [LARGE SCALE GENOMIC DNA]</scope>
    <source>
        <strain evidence="2 3">CCP-18</strain>
    </source>
</reference>
<sequence>MGSRAWRAAGGGGWGAILPRDRDLALTIGVAPPPPGTPCHPAAPRRAQHLAPSGHPTRFRRGRARPAAGADGPGGGGGPGFLARHARDAAQAAVGRARPALGPADLAALRHAAAPPGARAGRGHRGRRSRDPVTPSGQAAAARAQGVFLDYLPRLRQALLRAQEALPAAVWASRLAPDMAPLLEQAEMAVNFALRTHAALLAQPVRWGPAAGSPEGVLRRLEHAIAVWQRPPSPVVGTCEDGAGRAVHRAPPDAFVDRYALPNYLFHHTLVHALLRHAGLGLGKADFDGIHAY</sequence>
<comment type="caution">
    <text evidence="2">The sequence shown here is derived from an EMBL/GenBank/DDBJ whole genome shotgun (WGS) entry which is preliminary data.</text>
</comment>
<accession>A0A437LC13</accession>
<gene>
    <name evidence="2" type="ORF">EOD73_15440</name>
</gene>
<name>A0A437LC13_9BURK</name>
<dbReference type="Gene3D" id="1.20.120.450">
    <property type="entry name" value="dinb family like domain"/>
    <property type="match status" value="1"/>
</dbReference>
<dbReference type="InterPro" id="IPR034660">
    <property type="entry name" value="DinB/YfiT-like"/>
</dbReference>
<evidence type="ECO:0000256" key="1">
    <source>
        <dbReference type="SAM" id="MobiDB-lite"/>
    </source>
</evidence>